<dbReference type="InterPro" id="IPR027417">
    <property type="entry name" value="P-loop_NTPase"/>
</dbReference>
<dbReference type="Proteomes" id="UP000029072">
    <property type="component" value="Unassembled WGS sequence"/>
</dbReference>
<dbReference type="RefSeq" id="WP_043164650.1">
    <property type="nucleotide sequence ID" value="NZ_JDUV01000003.1"/>
</dbReference>
<dbReference type="eggNOG" id="COG1672">
    <property type="taxonomic scope" value="Bacteria"/>
</dbReference>
<dbReference type="Pfam" id="PF13191">
    <property type="entry name" value="AAA_16"/>
    <property type="match status" value="1"/>
</dbReference>
<evidence type="ECO:0000313" key="3">
    <source>
        <dbReference type="Proteomes" id="UP000029072"/>
    </source>
</evidence>
<dbReference type="OrthoDB" id="2020141at2"/>
<dbReference type="SUPFAM" id="SSF52540">
    <property type="entry name" value="P-loop containing nucleoside triphosphate hydrolases"/>
    <property type="match status" value="1"/>
</dbReference>
<gene>
    <name evidence="2" type="ORF">BCAL_1219</name>
</gene>
<feature type="domain" description="Orc1-like AAA ATPase" evidence="1">
    <location>
        <begin position="18"/>
        <end position="171"/>
    </location>
</feature>
<sequence>MPSINPFKPTAGKMPPILIGRQPIIDDFSEALDNGVGAPGRIMLITGQRGFGKTVMLTEFRRIAKARHWEVIAETASTGLVARLIATLSPTGMRLDQADISPSIGIAGIATASLGQARFSAESNPLTLRNALNRRLNSRKIGKGKGILITIDETQAAAHEDLVAIATAVQHVITDADESDVPDADKKGVAIVFAGLPYMLNDLLDNEVTTFLRRALRRELENVPLPDVRNAFLETVLDSGKTVSEPDAREAARLSDGYPYMVQLVGYYMWQSAQRRHSDVITASDIATGAADAKLAFDDAVCAPAMDGTTSAERLFLKAMAKDVPDPTQVGDIAERTKRSRSWVSKYRAALIKDRLIRSAGHGQLEFAVPHLGQYLQSL</sequence>
<accession>A0A087A8V1</accession>
<organism evidence="2 3">
    <name type="scientific">Bifidobacterium callitrichos DSM 23973</name>
    <dbReference type="NCBI Taxonomy" id="1437609"/>
    <lineage>
        <taxon>Bacteria</taxon>
        <taxon>Bacillati</taxon>
        <taxon>Actinomycetota</taxon>
        <taxon>Actinomycetes</taxon>
        <taxon>Bifidobacteriales</taxon>
        <taxon>Bifidobacteriaceae</taxon>
        <taxon>Bifidobacterium</taxon>
    </lineage>
</organism>
<name>A0A087A8V1_9BIFI</name>
<dbReference type="AlphaFoldDB" id="A0A087A8V1"/>
<reference evidence="2 3" key="1">
    <citation type="submission" date="2014-03" db="EMBL/GenBank/DDBJ databases">
        <title>Genomics of Bifidobacteria.</title>
        <authorList>
            <person name="Ventura M."/>
            <person name="Milani C."/>
            <person name="Lugli G.A."/>
        </authorList>
    </citation>
    <scope>NUCLEOTIDE SEQUENCE [LARGE SCALE GENOMIC DNA]</scope>
    <source>
        <strain evidence="2 3">DSM 23973</strain>
    </source>
</reference>
<comment type="caution">
    <text evidence="2">The sequence shown here is derived from an EMBL/GenBank/DDBJ whole genome shotgun (WGS) entry which is preliminary data.</text>
</comment>
<proteinExistence type="predicted"/>
<dbReference type="Gene3D" id="3.40.50.300">
    <property type="entry name" value="P-loop containing nucleotide triphosphate hydrolases"/>
    <property type="match status" value="1"/>
</dbReference>
<evidence type="ECO:0000313" key="2">
    <source>
        <dbReference type="EMBL" id="KFI55201.1"/>
    </source>
</evidence>
<evidence type="ECO:0000259" key="1">
    <source>
        <dbReference type="Pfam" id="PF13191"/>
    </source>
</evidence>
<protein>
    <submittedName>
        <fullName evidence="2">ATPase AAA</fullName>
    </submittedName>
</protein>
<dbReference type="InterPro" id="IPR041664">
    <property type="entry name" value="AAA_16"/>
</dbReference>
<dbReference type="EMBL" id="JGYS01000006">
    <property type="protein sequence ID" value="KFI55201.1"/>
    <property type="molecule type" value="Genomic_DNA"/>
</dbReference>